<dbReference type="InterPro" id="IPR051057">
    <property type="entry name" value="PI-PLC_domain"/>
</dbReference>
<dbReference type="PANTHER" id="PTHR13593:SF51">
    <property type="entry name" value="F21F23.12 PROTEIN"/>
    <property type="match status" value="1"/>
</dbReference>
<dbReference type="Gene3D" id="3.20.20.190">
    <property type="entry name" value="Phosphatidylinositol (PI) phosphodiesterase"/>
    <property type="match status" value="1"/>
</dbReference>
<dbReference type="InterPro" id="IPR017946">
    <property type="entry name" value="PLC-like_Pdiesterase_TIM-brl"/>
</dbReference>
<dbReference type="Proteomes" id="UP001454036">
    <property type="component" value="Unassembled WGS sequence"/>
</dbReference>
<dbReference type="PROSITE" id="PS50007">
    <property type="entry name" value="PIPLC_X_DOMAIN"/>
    <property type="match status" value="1"/>
</dbReference>
<dbReference type="AlphaFoldDB" id="A0AAV3P5R7"/>
<proteinExistence type="predicted"/>
<protein>
    <submittedName>
        <fullName evidence="1">Uncharacterized protein</fullName>
    </submittedName>
</protein>
<keyword evidence="2" id="KW-1185">Reference proteome</keyword>
<evidence type="ECO:0000313" key="2">
    <source>
        <dbReference type="Proteomes" id="UP001454036"/>
    </source>
</evidence>
<dbReference type="EMBL" id="BAABME010001008">
    <property type="protein sequence ID" value="GAA0146950.1"/>
    <property type="molecule type" value="Genomic_DNA"/>
</dbReference>
<accession>A0AAV3P5R7</accession>
<evidence type="ECO:0000313" key="1">
    <source>
        <dbReference type="EMBL" id="GAA0146950.1"/>
    </source>
</evidence>
<dbReference type="Pfam" id="PF26178">
    <property type="entry name" value="PI-PLC_cat"/>
    <property type="match status" value="1"/>
</dbReference>
<comment type="caution">
    <text evidence="1">The sequence shown here is derived from an EMBL/GenBank/DDBJ whole genome shotgun (WGS) entry which is preliminary data.</text>
</comment>
<dbReference type="CDD" id="cd08588">
    <property type="entry name" value="PI-PLCc_At5g67130_like"/>
    <property type="match status" value="1"/>
</dbReference>
<dbReference type="SUPFAM" id="SSF51695">
    <property type="entry name" value="PLC-like phosphodiesterases"/>
    <property type="match status" value="1"/>
</dbReference>
<dbReference type="GO" id="GO:0006629">
    <property type="term" value="P:lipid metabolic process"/>
    <property type="evidence" value="ECO:0007669"/>
    <property type="project" value="InterPro"/>
</dbReference>
<dbReference type="PANTHER" id="PTHR13593">
    <property type="match status" value="1"/>
</dbReference>
<organism evidence="1 2">
    <name type="scientific">Lithospermum erythrorhizon</name>
    <name type="common">Purple gromwell</name>
    <name type="synonym">Lithospermum officinale var. erythrorhizon</name>
    <dbReference type="NCBI Taxonomy" id="34254"/>
    <lineage>
        <taxon>Eukaryota</taxon>
        <taxon>Viridiplantae</taxon>
        <taxon>Streptophyta</taxon>
        <taxon>Embryophyta</taxon>
        <taxon>Tracheophyta</taxon>
        <taxon>Spermatophyta</taxon>
        <taxon>Magnoliopsida</taxon>
        <taxon>eudicotyledons</taxon>
        <taxon>Gunneridae</taxon>
        <taxon>Pentapetalae</taxon>
        <taxon>asterids</taxon>
        <taxon>lamiids</taxon>
        <taxon>Boraginales</taxon>
        <taxon>Boraginaceae</taxon>
        <taxon>Boraginoideae</taxon>
        <taxon>Lithospermeae</taxon>
        <taxon>Lithospermum</taxon>
    </lineage>
</organism>
<sequence>MLLLSIISIIEEDAYKTFDFVLSLVPQSRNMGQQIIVRVVAILSLLFFSVDSAKLLDSCSSSRSKECGPGLYCFACIAASHCVRSTATDPFSLVNNSMPFNKYAFLTTHNAFAIDGEPSHTGVPRITENNQEDTITEQLNNGVRALMLDVYDFRGDVWLCHSFGGNCYDITAFEPAIDTLREIESFLSSHPSEIVTLILEDYVHAPNGLTKLFNDAGLMKYWFPVSSMPKNGQDWPLVSDMVAKNQRLLVFTSIKSKEQSEGIAYQWNYMVENHYGDDGMKAGSCSNRDESSVLSDTSKSLVLLNYFRSLPIKQIACIQNSGDLLNMLGTCHNASANRWANFVAVDYYKRSEGGGTFQASDMLNGQLLCGQNDVHACKVG</sequence>
<gene>
    <name evidence="1" type="ORF">LIER_06771</name>
</gene>
<name>A0AAV3P5R7_LITER</name>
<dbReference type="GO" id="GO:0008081">
    <property type="term" value="F:phosphoric diester hydrolase activity"/>
    <property type="evidence" value="ECO:0007669"/>
    <property type="project" value="InterPro"/>
</dbReference>
<reference evidence="1 2" key="1">
    <citation type="submission" date="2024-01" db="EMBL/GenBank/DDBJ databases">
        <title>The complete chloroplast genome sequence of Lithospermum erythrorhizon: insights into the phylogenetic relationship among Boraginaceae species and the maternal lineages of purple gromwells.</title>
        <authorList>
            <person name="Okada T."/>
            <person name="Watanabe K."/>
        </authorList>
    </citation>
    <scope>NUCLEOTIDE SEQUENCE [LARGE SCALE GENOMIC DNA]</scope>
</reference>